<dbReference type="AlphaFoldDB" id="A0A3M7KT63"/>
<comment type="caution">
    <text evidence="4">The sequence shown here is derived from an EMBL/GenBank/DDBJ whole genome shotgun (WGS) entry which is preliminary data.</text>
</comment>
<dbReference type="GO" id="GO:0032784">
    <property type="term" value="P:regulation of DNA-templated transcription elongation"/>
    <property type="evidence" value="ECO:0007669"/>
    <property type="project" value="InterPro"/>
</dbReference>
<dbReference type="GO" id="GO:0005634">
    <property type="term" value="C:nucleus"/>
    <property type="evidence" value="ECO:0007669"/>
    <property type="project" value="UniProtKB-SubCell"/>
</dbReference>
<accession>A0A3M7KT63</accession>
<reference evidence="5" key="1">
    <citation type="journal article" date="2018" name="Algal Res.">
        <title>Characterization of plant carbon substrate utilization by Auxenochlorella protothecoides.</title>
        <authorList>
            <person name="Vogler B.W."/>
            <person name="Starkenburg S.R."/>
            <person name="Sudasinghe N."/>
            <person name="Schambach J.Y."/>
            <person name="Rollin J.A."/>
            <person name="Pattathil S."/>
            <person name="Barry A.N."/>
        </authorList>
    </citation>
    <scope>NUCLEOTIDE SEQUENCE [LARGE SCALE GENOMIC DNA]</scope>
    <source>
        <strain evidence="5">UTEX 25</strain>
    </source>
</reference>
<feature type="region of interest" description="Disordered" evidence="2">
    <location>
        <begin position="18"/>
        <end position="88"/>
    </location>
</feature>
<dbReference type="PANTHER" id="PTHR47350">
    <property type="entry name" value="PROTEIN IWS1 HOMOLOG 1"/>
    <property type="match status" value="1"/>
</dbReference>
<dbReference type="InterPro" id="IPR035441">
    <property type="entry name" value="TFIIS/LEDGF_dom_sf"/>
</dbReference>
<protein>
    <recommendedName>
        <fullName evidence="3">TFIIS N-terminal domain-containing protein</fullName>
    </recommendedName>
</protein>
<evidence type="ECO:0000313" key="5">
    <source>
        <dbReference type="Proteomes" id="UP000279271"/>
    </source>
</evidence>
<dbReference type="InterPro" id="IPR044204">
    <property type="entry name" value="IWS1/2"/>
</dbReference>
<feature type="non-terminal residue" evidence="4">
    <location>
        <position position="1"/>
    </location>
</feature>
<proteinExistence type="predicted"/>
<dbReference type="PANTHER" id="PTHR47350:SF4">
    <property type="entry name" value="PROTEIN IWS1 HOMOLOG 1"/>
    <property type="match status" value="1"/>
</dbReference>
<dbReference type="PROSITE" id="PS51319">
    <property type="entry name" value="TFIIS_N"/>
    <property type="match status" value="1"/>
</dbReference>
<organism evidence="4 5">
    <name type="scientific">Auxenochlorella protothecoides</name>
    <name type="common">Green microalga</name>
    <name type="synonym">Chlorella protothecoides</name>
    <dbReference type="NCBI Taxonomy" id="3075"/>
    <lineage>
        <taxon>Eukaryota</taxon>
        <taxon>Viridiplantae</taxon>
        <taxon>Chlorophyta</taxon>
        <taxon>core chlorophytes</taxon>
        <taxon>Trebouxiophyceae</taxon>
        <taxon>Chlorellales</taxon>
        <taxon>Chlorellaceae</taxon>
        <taxon>Auxenochlorella</taxon>
    </lineage>
</organism>
<keyword evidence="1" id="KW-0539">Nucleus</keyword>
<name>A0A3M7KT63_AUXPR</name>
<dbReference type="InterPro" id="IPR017923">
    <property type="entry name" value="TFIIS_N"/>
</dbReference>
<evidence type="ECO:0000313" key="4">
    <source>
        <dbReference type="EMBL" id="RMZ52276.1"/>
    </source>
</evidence>
<evidence type="ECO:0000259" key="3">
    <source>
        <dbReference type="PROSITE" id="PS51319"/>
    </source>
</evidence>
<evidence type="ECO:0000256" key="2">
    <source>
        <dbReference type="SAM" id="MobiDB-lite"/>
    </source>
</evidence>
<dbReference type="GO" id="GO:0009742">
    <property type="term" value="P:brassinosteroid mediated signaling pathway"/>
    <property type="evidence" value="ECO:0007669"/>
    <property type="project" value="InterPro"/>
</dbReference>
<dbReference type="Proteomes" id="UP000279271">
    <property type="component" value="Unassembled WGS sequence"/>
</dbReference>
<sequence length="292" mass="32310">PPPNDEGSNARSRLLELAKRKRQEQEEAENAAAAKKGHSVAIDFGDSEDEEDVAGLPEPPKEQGGPARRTSGAVDEHGHAVQDQVHPVPLDLAVNIADLFGDDEDEQELAAPTEADRAFIDDTGVAEDQQIDFGDDDEQQFNKDDEAVESDLEDELDKLFTKRKRRESNTDYENKALVDSFLAQMEVAVEEDMKDYEQGRPATHKLRMLSRVQDLLSTQKLHNELLDGGLLGVLKAWIDPMPDGTLPNTTIRSSILKLLDILPVDCAMEDRKAQLKRSGLGRSIMFLAKVSG</sequence>
<comment type="subcellular location">
    <subcellularLocation>
        <location evidence="1">Nucleus</location>
    </subcellularLocation>
</comment>
<dbReference type="Gene3D" id="1.20.930.10">
    <property type="entry name" value="Conserved domain common to transcription factors TFIIS, elongin A, CRSP70"/>
    <property type="match status" value="1"/>
</dbReference>
<evidence type="ECO:0000256" key="1">
    <source>
        <dbReference type="PROSITE-ProRule" id="PRU00649"/>
    </source>
</evidence>
<gene>
    <name evidence="4" type="ORF">APUTEX25_001666</name>
</gene>
<dbReference type="EMBL" id="QOKY01000213">
    <property type="protein sequence ID" value="RMZ52276.1"/>
    <property type="molecule type" value="Genomic_DNA"/>
</dbReference>
<feature type="domain" description="TFIIS N-terminal" evidence="3">
    <location>
        <begin position="232"/>
        <end position="292"/>
    </location>
</feature>